<proteinExistence type="predicted"/>
<accession>A0A1Y2E944</accession>
<comment type="caution">
    <text evidence="1">The sequence shown here is derived from an EMBL/GenBank/DDBJ whole genome shotgun (WGS) entry which is preliminary data.</text>
</comment>
<evidence type="ECO:0000313" key="2">
    <source>
        <dbReference type="Proteomes" id="UP000193467"/>
    </source>
</evidence>
<protein>
    <submittedName>
        <fullName evidence="1">Uncharacterized protein</fullName>
    </submittedName>
</protein>
<gene>
    <name evidence="1" type="ORF">BCR35DRAFT_334426</name>
</gene>
<name>A0A1Y2E944_9BASI</name>
<organism evidence="1 2">
    <name type="scientific">Leucosporidium creatinivorum</name>
    <dbReference type="NCBI Taxonomy" id="106004"/>
    <lineage>
        <taxon>Eukaryota</taxon>
        <taxon>Fungi</taxon>
        <taxon>Dikarya</taxon>
        <taxon>Basidiomycota</taxon>
        <taxon>Pucciniomycotina</taxon>
        <taxon>Microbotryomycetes</taxon>
        <taxon>Leucosporidiales</taxon>
        <taxon>Leucosporidium</taxon>
    </lineage>
</organism>
<dbReference type="AlphaFoldDB" id="A0A1Y2E944"/>
<dbReference type="Proteomes" id="UP000193467">
    <property type="component" value="Unassembled WGS sequence"/>
</dbReference>
<keyword evidence="2" id="KW-1185">Reference proteome</keyword>
<dbReference type="EMBL" id="MCGR01000059">
    <property type="protein sequence ID" value="ORY68062.1"/>
    <property type="molecule type" value="Genomic_DNA"/>
</dbReference>
<evidence type="ECO:0000313" key="1">
    <source>
        <dbReference type="EMBL" id="ORY68062.1"/>
    </source>
</evidence>
<dbReference type="InParanoid" id="A0A1Y2E944"/>
<sequence>MTTACDFAWGHLSPVHEIPSVTVEATAEEWSAAFHDRDALSHLLLSQPSVFKFPEDERAKAYILGFITKALQQTTDQRNASTVWNRSGTITQQARGSAFVKSFTGEPLPVHAAKRPEQANKIVYLCAKGWDYLNPLQRARGVLEATRYVEWIRSSAPGRPGNSAAAPIELSIGHQHLPSLTVRQSRRSTVSQQELRSRWA</sequence>
<reference evidence="1 2" key="1">
    <citation type="submission" date="2016-07" db="EMBL/GenBank/DDBJ databases">
        <title>Pervasive Adenine N6-methylation of Active Genes in Fungi.</title>
        <authorList>
            <consortium name="DOE Joint Genome Institute"/>
            <person name="Mondo S.J."/>
            <person name="Dannebaum R.O."/>
            <person name="Kuo R.C."/>
            <person name="Labutti K."/>
            <person name="Haridas S."/>
            <person name="Kuo A."/>
            <person name="Salamov A."/>
            <person name="Ahrendt S.R."/>
            <person name="Lipzen A."/>
            <person name="Sullivan W."/>
            <person name="Andreopoulos W.B."/>
            <person name="Clum A."/>
            <person name="Lindquist E."/>
            <person name="Daum C."/>
            <person name="Ramamoorthy G.K."/>
            <person name="Gryganskyi A."/>
            <person name="Culley D."/>
            <person name="Magnuson J.K."/>
            <person name="James T.Y."/>
            <person name="O'Malley M.A."/>
            <person name="Stajich J.E."/>
            <person name="Spatafora J.W."/>
            <person name="Visel A."/>
            <person name="Grigoriev I.V."/>
        </authorList>
    </citation>
    <scope>NUCLEOTIDE SEQUENCE [LARGE SCALE GENOMIC DNA]</scope>
    <source>
        <strain evidence="1 2">62-1032</strain>
    </source>
</reference>